<reference evidence="3" key="1">
    <citation type="submission" date="2015-05" db="EMBL/GenBank/DDBJ databases">
        <authorList>
            <person name="Fogelqvist Johan"/>
        </authorList>
    </citation>
    <scope>NUCLEOTIDE SEQUENCE [LARGE SCALE GENOMIC DNA]</scope>
</reference>
<feature type="compositionally biased region" description="Basic residues" evidence="1">
    <location>
        <begin position="50"/>
        <end position="62"/>
    </location>
</feature>
<gene>
    <name evidence="2" type="ORF">BN1723_019299</name>
</gene>
<accession>A0A0G4NBB3</accession>
<proteinExistence type="predicted"/>
<feature type="compositionally biased region" description="Basic residues" evidence="1">
    <location>
        <begin position="98"/>
        <end position="126"/>
    </location>
</feature>
<organism evidence="2 3">
    <name type="scientific">Verticillium longisporum</name>
    <name type="common">Verticillium dahliae var. longisporum</name>
    <dbReference type="NCBI Taxonomy" id="100787"/>
    <lineage>
        <taxon>Eukaryota</taxon>
        <taxon>Fungi</taxon>
        <taxon>Dikarya</taxon>
        <taxon>Ascomycota</taxon>
        <taxon>Pezizomycotina</taxon>
        <taxon>Sordariomycetes</taxon>
        <taxon>Hypocreomycetidae</taxon>
        <taxon>Glomerellales</taxon>
        <taxon>Plectosphaerellaceae</taxon>
        <taxon>Verticillium</taxon>
    </lineage>
</organism>
<evidence type="ECO:0000313" key="2">
    <source>
        <dbReference type="EMBL" id="CRK43758.1"/>
    </source>
</evidence>
<dbReference type="Proteomes" id="UP000045706">
    <property type="component" value="Unassembled WGS sequence"/>
</dbReference>
<feature type="compositionally biased region" description="Basic residues" evidence="1">
    <location>
        <begin position="19"/>
        <end position="38"/>
    </location>
</feature>
<feature type="non-terminal residue" evidence="2">
    <location>
        <position position="1"/>
    </location>
</feature>
<evidence type="ECO:0000256" key="1">
    <source>
        <dbReference type="SAM" id="MobiDB-lite"/>
    </source>
</evidence>
<dbReference type="AlphaFoldDB" id="A0A0G4NBB3"/>
<protein>
    <submittedName>
        <fullName evidence="2">Uncharacterized protein</fullName>
    </submittedName>
</protein>
<feature type="region of interest" description="Disordered" evidence="1">
    <location>
        <begin position="1"/>
        <end position="134"/>
    </location>
</feature>
<evidence type="ECO:0000313" key="3">
    <source>
        <dbReference type="Proteomes" id="UP000045706"/>
    </source>
</evidence>
<sequence>RLPGASGPSSPGRLDQARRGPHRPVPRRHRGSAPRARRQLPVPLGDRFPHVHAQRGGRRRPGRLLGLLCHPPPFHGASHGRGPRAPLHRPAEGQGRPLRPRPQRRRARRWQQAYPRRRHAGVHLPRHSADDQAQDGRVFAPAEGAAGGLPTARWLRAGL</sequence>
<name>A0A0G4NBB3_VERLO</name>
<dbReference type="EMBL" id="CVQI01033603">
    <property type="protein sequence ID" value="CRK43758.1"/>
    <property type="molecule type" value="Genomic_DNA"/>
</dbReference>